<dbReference type="Proteomes" id="UP001596025">
    <property type="component" value="Unassembled WGS sequence"/>
</dbReference>
<reference evidence="3" key="1">
    <citation type="journal article" date="2019" name="Int. J. Syst. Evol. Microbiol.">
        <title>The Global Catalogue of Microorganisms (GCM) 10K type strain sequencing project: providing services to taxonomists for standard genome sequencing and annotation.</title>
        <authorList>
            <consortium name="The Broad Institute Genomics Platform"/>
            <consortium name="The Broad Institute Genome Sequencing Center for Infectious Disease"/>
            <person name="Wu L."/>
            <person name="Ma J."/>
        </authorList>
    </citation>
    <scope>NUCLEOTIDE SEQUENCE [LARGE SCALE GENOMIC DNA]</scope>
    <source>
        <strain evidence="3">CCUG 62763</strain>
    </source>
</reference>
<keyword evidence="3" id="KW-1185">Reference proteome</keyword>
<feature type="chain" id="PRO_5046320823" description="Septum formation" evidence="1">
    <location>
        <begin position="18"/>
        <end position="206"/>
    </location>
</feature>
<evidence type="ECO:0000313" key="2">
    <source>
        <dbReference type="EMBL" id="MFC4693531.1"/>
    </source>
</evidence>
<name>A0ABV9LI99_9ACTN</name>
<dbReference type="RefSeq" id="WP_387988254.1">
    <property type="nucleotide sequence ID" value="NZ_JBHSGR010000008.1"/>
</dbReference>
<comment type="caution">
    <text evidence="2">The sequence shown here is derived from an EMBL/GenBank/DDBJ whole genome shotgun (WGS) entry which is preliminary data.</text>
</comment>
<proteinExistence type="predicted"/>
<protein>
    <recommendedName>
        <fullName evidence="4">Septum formation</fullName>
    </recommendedName>
</protein>
<organism evidence="2 3">
    <name type="scientific">Geodermatophilus arenarius</name>
    <dbReference type="NCBI Taxonomy" id="1137990"/>
    <lineage>
        <taxon>Bacteria</taxon>
        <taxon>Bacillati</taxon>
        <taxon>Actinomycetota</taxon>
        <taxon>Actinomycetes</taxon>
        <taxon>Geodermatophilales</taxon>
        <taxon>Geodermatophilaceae</taxon>
        <taxon>Geodermatophilus</taxon>
    </lineage>
</organism>
<feature type="signal peptide" evidence="1">
    <location>
        <begin position="1"/>
        <end position="17"/>
    </location>
</feature>
<evidence type="ECO:0008006" key="4">
    <source>
        <dbReference type="Google" id="ProtNLM"/>
    </source>
</evidence>
<dbReference type="EMBL" id="JBHSGR010000008">
    <property type="protein sequence ID" value="MFC4693531.1"/>
    <property type="molecule type" value="Genomic_DNA"/>
</dbReference>
<dbReference type="PROSITE" id="PS51257">
    <property type="entry name" value="PROKAR_LIPOPROTEIN"/>
    <property type="match status" value="1"/>
</dbReference>
<accession>A0ABV9LI99</accession>
<gene>
    <name evidence="2" type="ORF">ACFO3M_09040</name>
</gene>
<keyword evidence="1" id="KW-0732">Signal</keyword>
<evidence type="ECO:0000313" key="3">
    <source>
        <dbReference type="Proteomes" id="UP001596025"/>
    </source>
</evidence>
<sequence>MRIVTAASLTVAAVALAGCTSPVAGTGTPAPYTAAAPAGETTAPYEAAADGGLIPAQYPQCDLGAEILDYLATGDNAGDPGLDRVFADYVGVSLPQARALADEWIAACDERAAEDEAAAASSTAAESAAAAAAAAEAAQAAEDRRACGAIGGRYVEGSIWDGACESTVVGNPSGQPFKDCGHAWLTFPATEEDLARLVSDYPGCFP</sequence>
<evidence type="ECO:0000256" key="1">
    <source>
        <dbReference type="SAM" id="SignalP"/>
    </source>
</evidence>